<evidence type="ECO:0000313" key="1">
    <source>
        <dbReference type="EMBL" id="CAG6743016.1"/>
    </source>
</evidence>
<proteinExistence type="predicted"/>
<dbReference type="AlphaFoldDB" id="A0A8D8ZB89"/>
<name>A0A8D8ZB89_9HEMI</name>
<sequence length="123" mass="14099">MEIDSFCLYNLLGKIAQNSCRKKNHDDFFRPPANPLHLTEALEMESLRRRLEATEAAMERLVTQMLTTPPRLLVPLASVTMATVQVRTFARCNFFVFRCTSKINSVVVWPYCKTARTVMLSQA</sequence>
<reference evidence="1" key="1">
    <citation type="submission" date="2021-05" db="EMBL/GenBank/DDBJ databases">
        <authorList>
            <person name="Alioto T."/>
            <person name="Alioto T."/>
            <person name="Gomez Garrido J."/>
        </authorList>
    </citation>
    <scope>NUCLEOTIDE SEQUENCE</scope>
</reference>
<protein>
    <submittedName>
        <fullName evidence="1">Uncharacterized protein</fullName>
    </submittedName>
</protein>
<accession>A0A8D8ZB89</accession>
<dbReference type="EMBL" id="HBUF01442398">
    <property type="protein sequence ID" value="CAG6743016.1"/>
    <property type="molecule type" value="Transcribed_RNA"/>
</dbReference>
<organism evidence="1">
    <name type="scientific">Cacopsylla melanoneura</name>
    <dbReference type="NCBI Taxonomy" id="428564"/>
    <lineage>
        <taxon>Eukaryota</taxon>
        <taxon>Metazoa</taxon>
        <taxon>Ecdysozoa</taxon>
        <taxon>Arthropoda</taxon>
        <taxon>Hexapoda</taxon>
        <taxon>Insecta</taxon>
        <taxon>Pterygota</taxon>
        <taxon>Neoptera</taxon>
        <taxon>Paraneoptera</taxon>
        <taxon>Hemiptera</taxon>
        <taxon>Sternorrhyncha</taxon>
        <taxon>Psylloidea</taxon>
        <taxon>Psyllidae</taxon>
        <taxon>Psyllinae</taxon>
        <taxon>Cacopsylla</taxon>
    </lineage>
</organism>